<evidence type="ECO:0000256" key="3">
    <source>
        <dbReference type="ARBA" id="ARBA00023235"/>
    </source>
</evidence>
<dbReference type="InterPro" id="IPR020094">
    <property type="entry name" value="TruA/RsuA/RluB/E/F_N"/>
</dbReference>
<dbReference type="InterPro" id="IPR050343">
    <property type="entry name" value="RsuA_PseudoU_synthase"/>
</dbReference>
<organism evidence="7 8">
    <name type="scientific">Bacillus rhizoplanae</name>
    <dbReference type="NCBI Taxonomy" id="2880966"/>
    <lineage>
        <taxon>Bacteria</taxon>
        <taxon>Bacillati</taxon>
        <taxon>Bacillota</taxon>
        <taxon>Bacilli</taxon>
        <taxon>Bacillales</taxon>
        <taxon>Bacillaceae</taxon>
        <taxon>Bacillus</taxon>
    </lineage>
</organism>
<evidence type="ECO:0000256" key="2">
    <source>
        <dbReference type="ARBA" id="ARBA00022884"/>
    </source>
</evidence>
<evidence type="ECO:0000256" key="1">
    <source>
        <dbReference type="ARBA" id="ARBA00008348"/>
    </source>
</evidence>
<feature type="domain" description="RNA-binding S4" evidence="6">
    <location>
        <begin position="1"/>
        <end position="59"/>
    </location>
</feature>
<dbReference type="InterPro" id="IPR020103">
    <property type="entry name" value="PsdUridine_synth_cat_dom_sf"/>
</dbReference>
<dbReference type="InterPro" id="IPR002942">
    <property type="entry name" value="S4_RNA-bd"/>
</dbReference>
<dbReference type="Proteomes" id="UP000789423">
    <property type="component" value="Unassembled WGS sequence"/>
</dbReference>
<comment type="caution">
    <text evidence="7">The sequence shown here is derived from an EMBL/GenBank/DDBJ whole genome shotgun (WGS) entry which is preliminary data.</text>
</comment>
<evidence type="ECO:0000256" key="5">
    <source>
        <dbReference type="RuleBase" id="RU003887"/>
    </source>
</evidence>
<evidence type="ECO:0000259" key="6">
    <source>
        <dbReference type="SMART" id="SM00363"/>
    </source>
</evidence>
<proteinExistence type="inferred from homology"/>
<dbReference type="RefSeq" id="WP_230573620.1">
    <property type="nucleotide sequence ID" value="NZ_CAKJTI010000002.1"/>
</dbReference>
<evidence type="ECO:0000313" key="7">
    <source>
        <dbReference type="EMBL" id="CAG9611306.1"/>
    </source>
</evidence>
<dbReference type="PROSITE" id="PS50889">
    <property type="entry name" value="S4"/>
    <property type="match status" value="1"/>
</dbReference>
<dbReference type="PANTHER" id="PTHR47683:SF4">
    <property type="entry name" value="PSEUDOURIDINE SYNTHASE"/>
    <property type="match status" value="1"/>
</dbReference>
<keyword evidence="3 5" id="KW-0413">Isomerase</keyword>
<dbReference type="SUPFAM" id="SSF55120">
    <property type="entry name" value="Pseudouridine synthase"/>
    <property type="match status" value="1"/>
</dbReference>
<evidence type="ECO:0000256" key="4">
    <source>
        <dbReference type="PROSITE-ProRule" id="PRU00182"/>
    </source>
</evidence>
<dbReference type="EMBL" id="CAKJTI010000002">
    <property type="protein sequence ID" value="CAG9611306.1"/>
    <property type="molecule type" value="Genomic_DNA"/>
</dbReference>
<evidence type="ECO:0000313" key="8">
    <source>
        <dbReference type="Proteomes" id="UP000789423"/>
    </source>
</evidence>
<dbReference type="CDD" id="cd00165">
    <property type="entry name" value="S4"/>
    <property type="match status" value="1"/>
</dbReference>
<dbReference type="InterPro" id="IPR036986">
    <property type="entry name" value="S4_RNA-bd_sf"/>
</dbReference>
<dbReference type="Gene3D" id="3.10.290.10">
    <property type="entry name" value="RNA-binding S4 domain"/>
    <property type="match status" value="1"/>
</dbReference>
<dbReference type="PROSITE" id="PS01149">
    <property type="entry name" value="PSI_RSU"/>
    <property type="match status" value="1"/>
</dbReference>
<protein>
    <recommendedName>
        <fullName evidence="5">Pseudouridine synthase</fullName>
        <ecNumber evidence="5">5.4.99.-</ecNumber>
    </recommendedName>
</protein>
<dbReference type="EC" id="5.4.99.-" evidence="5"/>
<reference evidence="7 8" key="1">
    <citation type="submission" date="2021-10" db="EMBL/GenBank/DDBJ databases">
        <authorList>
            <person name="Criscuolo A."/>
        </authorList>
    </citation>
    <scope>NUCLEOTIDE SEQUENCE [LARGE SCALE GENOMIC DNA]</scope>
    <source>
        <strain evidence="8">CIP 111899</strain>
    </source>
</reference>
<dbReference type="InterPro" id="IPR042092">
    <property type="entry name" value="PsdUridine_s_RsuA/RluB/E/F_cat"/>
</dbReference>
<dbReference type="GO" id="GO:0160136">
    <property type="term" value="F:16S rRNA pseudouridine(516) synthase activity"/>
    <property type="evidence" value="ECO:0007669"/>
    <property type="project" value="UniProtKB-EC"/>
</dbReference>
<dbReference type="SMART" id="SM00363">
    <property type="entry name" value="S4"/>
    <property type="match status" value="1"/>
</dbReference>
<accession>A0ABN7ZR06</accession>
<keyword evidence="2 4" id="KW-0694">RNA-binding</keyword>
<dbReference type="InterPro" id="IPR018496">
    <property type="entry name" value="PsdUridine_synth_RsuA/RluB_CS"/>
</dbReference>
<dbReference type="InterPro" id="IPR000748">
    <property type="entry name" value="PsdUridine_synth_RsuA/RluB/E/F"/>
</dbReference>
<dbReference type="Pfam" id="PF01479">
    <property type="entry name" value="S4"/>
    <property type="match status" value="1"/>
</dbReference>
<name>A0ABN7ZR06_9BACI</name>
<dbReference type="NCBIfam" id="TIGR00093">
    <property type="entry name" value="pseudouridine synthase"/>
    <property type="match status" value="1"/>
</dbReference>
<dbReference type="PANTHER" id="PTHR47683">
    <property type="entry name" value="PSEUDOURIDINE SYNTHASE FAMILY PROTEIN-RELATED"/>
    <property type="match status" value="1"/>
</dbReference>
<keyword evidence="8" id="KW-1185">Reference proteome</keyword>
<comment type="similarity">
    <text evidence="1 5">Belongs to the pseudouridine synthase RsuA family.</text>
</comment>
<dbReference type="InterPro" id="IPR006145">
    <property type="entry name" value="PsdUridine_synth_RsuA/RluA"/>
</dbReference>
<sequence>MRLDKLLANMGYGSRKEVKKLLKDGVVKIDGVPVKDAKYHVNVEEQEVMIHGEVVEYKEFVYLMMHKPQGVISATEDDNHETVVDLLELEDAIFDPFPVGRLDIDTEGFLLLTNDGKLTHQLLSPKKHVPKKYFARVAGKVTEEDIAAFKKGVILDDGYETKPGALTILQSDDVSEIELVITEGKFHQVKRMFEAVGKKVVYLKRTEMGPLVLDEELELGQYRELTDEEVEMLKSYHSQTEGLDN</sequence>
<gene>
    <name evidence="7" type="primary">rsuA</name>
    <name evidence="7" type="ORF">BACCIP111899_00478</name>
</gene>
<dbReference type="CDD" id="cd02553">
    <property type="entry name" value="PseudoU_synth_RsuA"/>
    <property type="match status" value="1"/>
</dbReference>
<dbReference type="Pfam" id="PF00849">
    <property type="entry name" value="PseudoU_synth_2"/>
    <property type="match status" value="1"/>
</dbReference>
<dbReference type="SUPFAM" id="SSF55174">
    <property type="entry name" value="Alpha-L RNA-binding motif"/>
    <property type="match status" value="1"/>
</dbReference>
<dbReference type="Gene3D" id="3.30.70.1560">
    <property type="entry name" value="Alpha-L RNA-binding motif"/>
    <property type="match status" value="1"/>
</dbReference>
<dbReference type="Gene3D" id="3.30.70.580">
    <property type="entry name" value="Pseudouridine synthase I, catalytic domain, N-terminal subdomain"/>
    <property type="match status" value="1"/>
</dbReference>